<evidence type="ECO:0000313" key="2">
    <source>
        <dbReference type="Proteomes" id="UP000197781"/>
    </source>
</evidence>
<reference evidence="1 2" key="1">
    <citation type="submission" date="2016-11" db="EMBL/GenBank/DDBJ databases">
        <authorList>
            <person name="Jaros S."/>
            <person name="Januszkiewicz K."/>
            <person name="Wedrychowicz H."/>
        </authorList>
    </citation>
    <scope>NUCLEOTIDE SEQUENCE [LARGE SCALE GENOMIC DNA]</scope>
    <source>
        <strain evidence="1 2">NF2</strain>
    </source>
</reference>
<dbReference type="EMBL" id="CP018145">
    <property type="protein sequence ID" value="ASJ52938.1"/>
    <property type="molecule type" value="Genomic_DNA"/>
</dbReference>
<dbReference type="RefSeq" id="WP_088906800.1">
    <property type="nucleotide sequence ID" value="NZ_CP018145.1"/>
</dbReference>
<dbReference type="KEGG" id="bfm:BP422_04850"/>
<dbReference type="Proteomes" id="UP000197781">
    <property type="component" value="Chromosome"/>
</dbReference>
<dbReference type="Gene3D" id="2.130.10.10">
    <property type="entry name" value="YVTN repeat-like/Quinoprotein amine dehydrogenase"/>
    <property type="match status" value="1"/>
</dbReference>
<name>A0A220MD72_9BACL</name>
<evidence type="ECO:0000313" key="1">
    <source>
        <dbReference type="EMBL" id="ASJ52938.1"/>
    </source>
</evidence>
<proteinExistence type="predicted"/>
<protein>
    <submittedName>
        <fullName evidence="1">Uncharacterized protein</fullName>
    </submittedName>
</protein>
<dbReference type="SUPFAM" id="SSF63825">
    <property type="entry name" value="YWTD domain"/>
    <property type="match status" value="1"/>
</dbReference>
<gene>
    <name evidence="1" type="ORF">BP422_04850</name>
</gene>
<sequence>MTDDDKGNLYVGHYTVYPGATPTTSLSVVNVETGSVSEIKTVPNPMTVRIKNGKIYVGSYSDHKMDVFDLNTLKRITTITFDEKVIIPANNE</sequence>
<dbReference type="AlphaFoldDB" id="A0A220MD72"/>
<organism evidence="1 2">
    <name type="scientific">Brevibacillus formosus</name>
    <dbReference type="NCBI Taxonomy" id="54913"/>
    <lineage>
        <taxon>Bacteria</taxon>
        <taxon>Bacillati</taxon>
        <taxon>Bacillota</taxon>
        <taxon>Bacilli</taxon>
        <taxon>Bacillales</taxon>
        <taxon>Paenibacillaceae</taxon>
        <taxon>Brevibacillus</taxon>
    </lineage>
</organism>
<accession>A0A220MD72</accession>
<dbReference type="InterPro" id="IPR015943">
    <property type="entry name" value="WD40/YVTN_repeat-like_dom_sf"/>
</dbReference>